<dbReference type="InterPro" id="IPR011107">
    <property type="entry name" value="PPI_Ypi1"/>
</dbReference>
<feature type="compositionally biased region" description="Low complexity" evidence="3">
    <location>
        <begin position="1"/>
        <end position="26"/>
    </location>
</feature>
<organism evidence="4 5">
    <name type="scientific">Acanthaster planci</name>
    <name type="common">Crown-of-thorns starfish</name>
    <dbReference type="NCBI Taxonomy" id="133434"/>
    <lineage>
        <taxon>Eukaryota</taxon>
        <taxon>Metazoa</taxon>
        <taxon>Echinodermata</taxon>
        <taxon>Eleutherozoa</taxon>
        <taxon>Asterozoa</taxon>
        <taxon>Asteroidea</taxon>
        <taxon>Valvatacea</taxon>
        <taxon>Valvatida</taxon>
        <taxon>Acanthasteridae</taxon>
        <taxon>Acanthaster</taxon>
    </lineage>
</organism>
<dbReference type="PANTHER" id="PTHR20835">
    <property type="entry name" value="E3 UBIQUITIN-PROTEIN LIGASE PPP1R11-RELATED"/>
    <property type="match status" value="1"/>
</dbReference>
<gene>
    <name evidence="5" type="primary">LOC110978401</name>
</gene>
<feature type="region of interest" description="Disordered" evidence="3">
    <location>
        <begin position="1"/>
        <end position="36"/>
    </location>
</feature>
<dbReference type="Pfam" id="PF07491">
    <property type="entry name" value="PPI_Ypi1"/>
    <property type="match status" value="1"/>
</dbReference>
<sequence>MSSTHTLRTPTVTSTRTETPRSPSVTLKLRKPKSHKKVNWKNGVIDNEHMGKKKSKCCCIYEKPRMFGESSSSDESGNDDECKMCRHQRKGNYEKQPPEGTEQCGAEGGTSA</sequence>
<reference evidence="5" key="1">
    <citation type="submission" date="2025-08" db="UniProtKB">
        <authorList>
            <consortium name="RefSeq"/>
        </authorList>
    </citation>
    <scope>IDENTIFICATION</scope>
</reference>
<accession>A0A8B7Y948</accession>
<feature type="region of interest" description="Disordered" evidence="3">
    <location>
        <begin position="89"/>
        <end position="112"/>
    </location>
</feature>
<keyword evidence="4" id="KW-1185">Reference proteome</keyword>
<dbReference type="OrthoDB" id="307488at2759"/>
<dbReference type="GO" id="GO:0004865">
    <property type="term" value="F:protein serine/threonine phosphatase inhibitor activity"/>
    <property type="evidence" value="ECO:0007669"/>
    <property type="project" value="InterPro"/>
</dbReference>
<dbReference type="GO" id="GO:0008157">
    <property type="term" value="F:protein phosphatase 1 binding"/>
    <property type="evidence" value="ECO:0007669"/>
    <property type="project" value="TreeGrafter"/>
</dbReference>
<evidence type="ECO:0000313" key="5">
    <source>
        <dbReference type="RefSeq" id="XP_022089072.1"/>
    </source>
</evidence>
<proteinExistence type="predicted"/>
<evidence type="ECO:0000256" key="2">
    <source>
        <dbReference type="ARBA" id="ARBA00031039"/>
    </source>
</evidence>
<dbReference type="GeneID" id="110978401"/>
<evidence type="ECO:0000256" key="3">
    <source>
        <dbReference type="SAM" id="MobiDB-lite"/>
    </source>
</evidence>
<evidence type="ECO:0000256" key="1">
    <source>
        <dbReference type="ARBA" id="ARBA00021994"/>
    </source>
</evidence>
<dbReference type="PANTHER" id="PTHR20835:SF0">
    <property type="entry name" value="E3 UBIQUITIN-PROTEIN LIGASE PPP1R11"/>
    <property type="match status" value="1"/>
</dbReference>
<dbReference type="KEGG" id="aplc:110978401"/>
<name>A0A8B7Y948_ACAPL</name>
<dbReference type="RefSeq" id="XP_022089072.1">
    <property type="nucleotide sequence ID" value="XM_022233380.1"/>
</dbReference>
<protein>
    <recommendedName>
        <fullName evidence="1">E3 ubiquitin-protein ligase PPP1R11</fullName>
    </recommendedName>
    <alternativeName>
        <fullName evidence="2">Protein phosphatase 1 regulatory subunit 11</fullName>
    </alternativeName>
</protein>
<dbReference type="OMA" id="MSHMHSS"/>
<dbReference type="Proteomes" id="UP000694845">
    <property type="component" value="Unplaced"/>
</dbReference>
<dbReference type="GO" id="GO:0005634">
    <property type="term" value="C:nucleus"/>
    <property type="evidence" value="ECO:0007669"/>
    <property type="project" value="TreeGrafter"/>
</dbReference>
<evidence type="ECO:0000313" key="4">
    <source>
        <dbReference type="Proteomes" id="UP000694845"/>
    </source>
</evidence>
<dbReference type="AlphaFoldDB" id="A0A8B7Y948"/>